<feature type="region of interest" description="Disordered" evidence="1">
    <location>
        <begin position="1"/>
        <end position="25"/>
    </location>
</feature>
<reference evidence="2 3" key="1">
    <citation type="submission" date="2020-12" db="EMBL/GenBank/DDBJ databases">
        <title>Metabolic potential, ecology and presence of endohyphal bacteria is reflected in genomic diversity of Mucoromycotina.</title>
        <authorList>
            <person name="Muszewska A."/>
            <person name="Okrasinska A."/>
            <person name="Steczkiewicz K."/>
            <person name="Drgas O."/>
            <person name="Orlowska M."/>
            <person name="Perlinska-Lenart U."/>
            <person name="Aleksandrzak-Piekarczyk T."/>
            <person name="Szatraj K."/>
            <person name="Zielenkiewicz U."/>
            <person name="Pilsyk S."/>
            <person name="Malc E."/>
            <person name="Mieczkowski P."/>
            <person name="Kruszewska J.S."/>
            <person name="Biernat P."/>
            <person name="Pawlowska J."/>
        </authorList>
    </citation>
    <scope>NUCLEOTIDE SEQUENCE [LARGE SCALE GENOMIC DNA]</scope>
    <source>
        <strain evidence="2 3">CBS 142.35</strain>
    </source>
</reference>
<dbReference type="OrthoDB" id="2301278at2759"/>
<comment type="caution">
    <text evidence="2">The sequence shown here is derived from an EMBL/GenBank/DDBJ whole genome shotgun (WGS) entry which is preliminary data.</text>
</comment>
<proteinExistence type="predicted"/>
<protein>
    <submittedName>
        <fullName evidence="2">Uncharacterized protein</fullName>
    </submittedName>
</protein>
<accession>A0A8H7V8K4</accession>
<evidence type="ECO:0000313" key="3">
    <source>
        <dbReference type="Proteomes" id="UP000646827"/>
    </source>
</evidence>
<keyword evidence="3" id="KW-1185">Reference proteome</keyword>
<name>A0A8H7V8K4_9FUNG</name>
<feature type="non-terminal residue" evidence="2">
    <location>
        <position position="158"/>
    </location>
</feature>
<gene>
    <name evidence="2" type="ORF">INT45_001106</name>
</gene>
<evidence type="ECO:0000256" key="1">
    <source>
        <dbReference type="SAM" id="MobiDB-lite"/>
    </source>
</evidence>
<dbReference type="AlphaFoldDB" id="A0A8H7V8K4"/>
<evidence type="ECO:0000313" key="2">
    <source>
        <dbReference type="EMBL" id="KAG2214161.1"/>
    </source>
</evidence>
<feature type="compositionally biased region" description="Low complexity" evidence="1">
    <location>
        <begin position="1"/>
        <end position="17"/>
    </location>
</feature>
<dbReference type="EMBL" id="JAEPRB010000632">
    <property type="protein sequence ID" value="KAG2214161.1"/>
    <property type="molecule type" value="Genomic_DNA"/>
</dbReference>
<organism evidence="2 3">
    <name type="scientific">Circinella minor</name>
    <dbReference type="NCBI Taxonomy" id="1195481"/>
    <lineage>
        <taxon>Eukaryota</taxon>
        <taxon>Fungi</taxon>
        <taxon>Fungi incertae sedis</taxon>
        <taxon>Mucoromycota</taxon>
        <taxon>Mucoromycotina</taxon>
        <taxon>Mucoromycetes</taxon>
        <taxon>Mucorales</taxon>
        <taxon>Lichtheimiaceae</taxon>
        <taxon>Circinella</taxon>
    </lineage>
</organism>
<dbReference type="Proteomes" id="UP000646827">
    <property type="component" value="Unassembled WGS sequence"/>
</dbReference>
<sequence>EQNVAASTSAGSSAQSSGDLSNNVAITHPSSKLDEIDHAHFCDANHQKFNADQEHPYTVGPPELVVAFFSEFVVKRKFNKNVPIGTDVRTQIYVKTNEESNLTTTLPQLTDAARLSKDVSWPSPIDNQNLALLLKHHRNNLVYDQVVTNAQSPSLPYT</sequence>